<dbReference type="InterPro" id="IPR003661">
    <property type="entry name" value="HisK_dim/P_dom"/>
</dbReference>
<dbReference type="GO" id="GO:0000155">
    <property type="term" value="F:phosphorelay sensor kinase activity"/>
    <property type="evidence" value="ECO:0007669"/>
    <property type="project" value="InterPro"/>
</dbReference>
<dbReference type="InterPro" id="IPR003594">
    <property type="entry name" value="HATPase_dom"/>
</dbReference>
<dbReference type="InterPro" id="IPR050980">
    <property type="entry name" value="2C_sensor_his_kinase"/>
</dbReference>
<reference evidence="10 11" key="1">
    <citation type="journal article" date="2019" name="Nat. Microbiol.">
        <title>Mediterranean grassland soil C-N compound turnover is dependent on rainfall and depth, and is mediated by genomically divergent microorganisms.</title>
        <authorList>
            <person name="Diamond S."/>
            <person name="Andeer P.F."/>
            <person name="Li Z."/>
            <person name="Crits-Christoph A."/>
            <person name="Burstein D."/>
            <person name="Anantharaman K."/>
            <person name="Lane K.R."/>
            <person name="Thomas B.C."/>
            <person name="Pan C."/>
            <person name="Northen T.R."/>
            <person name="Banfield J.F."/>
        </authorList>
    </citation>
    <scope>NUCLEOTIDE SEQUENCE [LARGE SCALE GENOMIC DNA]</scope>
    <source>
        <strain evidence="10">WS_9</strain>
    </source>
</reference>
<evidence type="ECO:0000259" key="9">
    <source>
        <dbReference type="PROSITE" id="PS50109"/>
    </source>
</evidence>
<name>A0A538TQU0_UNCEI</name>
<evidence type="ECO:0000256" key="6">
    <source>
        <dbReference type="ARBA" id="ARBA00022777"/>
    </source>
</evidence>
<keyword evidence="4" id="KW-0808">Transferase</keyword>
<dbReference type="SUPFAM" id="SSF55874">
    <property type="entry name" value="ATPase domain of HSP90 chaperone/DNA topoisomerase II/histidine kinase"/>
    <property type="match status" value="1"/>
</dbReference>
<accession>A0A538TQU0</accession>
<keyword evidence="7" id="KW-0067">ATP-binding</keyword>
<proteinExistence type="predicted"/>
<dbReference type="Pfam" id="PF02518">
    <property type="entry name" value="HATPase_c"/>
    <property type="match status" value="1"/>
</dbReference>
<gene>
    <name evidence="10" type="ORF">E6K79_03795</name>
</gene>
<evidence type="ECO:0000256" key="8">
    <source>
        <dbReference type="SAM" id="Phobius"/>
    </source>
</evidence>
<feature type="domain" description="Histidine kinase" evidence="9">
    <location>
        <begin position="206"/>
        <end position="421"/>
    </location>
</feature>
<dbReference type="Gene3D" id="3.30.565.10">
    <property type="entry name" value="Histidine kinase-like ATPase, C-terminal domain"/>
    <property type="match status" value="1"/>
</dbReference>
<evidence type="ECO:0000256" key="4">
    <source>
        <dbReference type="ARBA" id="ARBA00022679"/>
    </source>
</evidence>
<dbReference type="PANTHER" id="PTHR44936:SF10">
    <property type="entry name" value="SENSOR PROTEIN RSTB"/>
    <property type="match status" value="1"/>
</dbReference>
<keyword evidence="8" id="KW-1133">Transmembrane helix</keyword>
<dbReference type="InterPro" id="IPR036890">
    <property type="entry name" value="HATPase_C_sf"/>
</dbReference>
<evidence type="ECO:0000256" key="2">
    <source>
        <dbReference type="ARBA" id="ARBA00012438"/>
    </source>
</evidence>
<dbReference type="SMART" id="SM00387">
    <property type="entry name" value="HATPase_c"/>
    <property type="match status" value="1"/>
</dbReference>
<dbReference type="Proteomes" id="UP000317691">
    <property type="component" value="Unassembled WGS sequence"/>
</dbReference>
<dbReference type="GO" id="GO:0005524">
    <property type="term" value="F:ATP binding"/>
    <property type="evidence" value="ECO:0007669"/>
    <property type="project" value="UniProtKB-KW"/>
</dbReference>
<evidence type="ECO:0000313" key="11">
    <source>
        <dbReference type="Proteomes" id="UP000317691"/>
    </source>
</evidence>
<feature type="transmembrane region" description="Helical" evidence="8">
    <location>
        <begin position="168"/>
        <end position="188"/>
    </location>
</feature>
<keyword evidence="8" id="KW-0472">Membrane</keyword>
<evidence type="ECO:0000313" key="10">
    <source>
        <dbReference type="EMBL" id="TMQ65992.1"/>
    </source>
</evidence>
<evidence type="ECO:0000256" key="1">
    <source>
        <dbReference type="ARBA" id="ARBA00000085"/>
    </source>
</evidence>
<comment type="caution">
    <text evidence="10">The sequence shown here is derived from an EMBL/GenBank/DDBJ whole genome shotgun (WGS) entry which is preliminary data.</text>
</comment>
<keyword evidence="5" id="KW-0547">Nucleotide-binding</keyword>
<dbReference type="InterPro" id="IPR005467">
    <property type="entry name" value="His_kinase_dom"/>
</dbReference>
<dbReference type="PROSITE" id="PS50109">
    <property type="entry name" value="HIS_KIN"/>
    <property type="match status" value="1"/>
</dbReference>
<dbReference type="PRINTS" id="PR00344">
    <property type="entry name" value="BCTRLSENSOR"/>
</dbReference>
<keyword evidence="8" id="KW-0812">Transmembrane</keyword>
<dbReference type="CDD" id="cd00075">
    <property type="entry name" value="HATPase"/>
    <property type="match status" value="1"/>
</dbReference>
<comment type="catalytic activity">
    <reaction evidence="1">
        <text>ATP + protein L-histidine = ADP + protein N-phospho-L-histidine.</text>
        <dbReference type="EC" id="2.7.13.3"/>
    </reaction>
</comment>
<dbReference type="GO" id="GO:0005886">
    <property type="term" value="C:plasma membrane"/>
    <property type="evidence" value="ECO:0007669"/>
    <property type="project" value="UniProtKB-SubCell"/>
</dbReference>
<dbReference type="AlphaFoldDB" id="A0A538TQU0"/>
<dbReference type="InterPro" id="IPR004358">
    <property type="entry name" value="Sig_transdc_His_kin-like_C"/>
</dbReference>
<protein>
    <recommendedName>
        <fullName evidence="2">histidine kinase</fullName>
        <ecNumber evidence="2">2.7.13.3</ecNumber>
    </recommendedName>
</protein>
<organism evidence="10 11">
    <name type="scientific">Eiseniibacteriota bacterium</name>
    <dbReference type="NCBI Taxonomy" id="2212470"/>
    <lineage>
        <taxon>Bacteria</taxon>
        <taxon>Candidatus Eiseniibacteriota</taxon>
    </lineage>
</organism>
<dbReference type="EMBL" id="VBOZ01000010">
    <property type="protein sequence ID" value="TMQ65992.1"/>
    <property type="molecule type" value="Genomic_DNA"/>
</dbReference>
<dbReference type="PANTHER" id="PTHR44936">
    <property type="entry name" value="SENSOR PROTEIN CREC"/>
    <property type="match status" value="1"/>
</dbReference>
<dbReference type="CDD" id="cd00082">
    <property type="entry name" value="HisKA"/>
    <property type="match status" value="1"/>
</dbReference>
<keyword evidence="3" id="KW-0597">Phosphoprotein</keyword>
<keyword evidence="6 10" id="KW-0418">Kinase</keyword>
<evidence type="ECO:0000256" key="5">
    <source>
        <dbReference type="ARBA" id="ARBA00022741"/>
    </source>
</evidence>
<evidence type="ECO:0000256" key="7">
    <source>
        <dbReference type="ARBA" id="ARBA00022840"/>
    </source>
</evidence>
<evidence type="ECO:0000256" key="3">
    <source>
        <dbReference type="ARBA" id="ARBA00022553"/>
    </source>
</evidence>
<dbReference type="EC" id="2.7.13.3" evidence="2"/>
<sequence>MAARRSFPLLRALSYKVYLFLAVVVLMVALVVHSNTIITRLNAETRARCDVLATFFAVVTMQAADDPYIRPIFRDAVQSINFPIVLTDLNGVPRAWKEIGIHSDAIPDSVLDRVARTGRPTHEVARIQEIVRRLDRINKPVNILRVGQPGVLGFVHYGEPKLVHELRWLPYIELILILILLLFGYAGLRSLLIGEQRLLWAALAKETAHQLGTPLSSLMGWTAVLRETAASGDLRKERVDEVVSEMDRDLTRLHKVSSRFGQVGSMPTLKEGDLTDVVSGAVDYFRNRLPHIGHEVEIIERYEAIPRVAFHRELIEWVVENLLRNAIDAIDKPKGTIEVSLVWKREERLVELCVRDNGRGMSPEERRRALEPGYTTKRRGWGLGLALARRVVREYHGGRIQIVDTVPGRGTAVAVTLPVPPPQPS</sequence>